<reference evidence="2 3" key="1">
    <citation type="submission" date="2019-01" db="EMBL/GenBank/DDBJ databases">
        <title>Draft genome sequence of Psathyrella aberdarensis IHI B618.</title>
        <authorList>
            <person name="Buettner E."/>
            <person name="Kellner H."/>
        </authorList>
    </citation>
    <scope>NUCLEOTIDE SEQUENCE [LARGE SCALE GENOMIC DNA]</scope>
    <source>
        <strain evidence="2 3">IHI B618</strain>
    </source>
</reference>
<dbReference type="PANTHER" id="PTHR37919">
    <property type="entry name" value="PROTEIN CBG05606"/>
    <property type="match status" value="1"/>
</dbReference>
<comment type="caution">
    <text evidence="2">The sequence shown here is derived from an EMBL/GenBank/DDBJ whole genome shotgun (WGS) entry which is preliminary data.</text>
</comment>
<dbReference type="PANTHER" id="PTHR37919:SF2">
    <property type="entry name" value="EXPERA DOMAIN-CONTAINING PROTEIN"/>
    <property type="match status" value="1"/>
</dbReference>
<name>A0A4Q2DDA8_9AGAR</name>
<dbReference type="Proteomes" id="UP000290288">
    <property type="component" value="Unassembled WGS sequence"/>
</dbReference>
<dbReference type="AlphaFoldDB" id="A0A4Q2DDA8"/>
<accession>A0A4Q2DDA8</accession>
<keyword evidence="3" id="KW-1185">Reference proteome</keyword>
<dbReference type="STRING" id="2316362.A0A4Q2DDA8"/>
<keyword evidence="1" id="KW-1133">Transmembrane helix</keyword>
<dbReference type="EMBL" id="SDEE01000378">
    <property type="protein sequence ID" value="RXW17022.1"/>
    <property type="molecule type" value="Genomic_DNA"/>
</dbReference>
<proteinExistence type="predicted"/>
<evidence type="ECO:0000256" key="1">
    <source>
        <dbReference type="SAM" id="Phobius"/>
    </source>
</evidence>
<organism evidence="2 3">
    <name type="scientific">Candolleomyces aberdarensis</name>
    <dbReference type="NCBI Taxonomy" id="2316362"/>
    <lineage>
        <taxon>Eukaryota</taxon>
        <taxon>Fungi</taxon>
        <taxon>Dikarya</taxon>
        <taxon>Basidiomycota</taxon>
        <taxon>Agaricomycotina</taxon>
        <taxon>Agaricomycetes</taxon>
        <taxon>Agaricomycetidae</taxon>
        <taxon>Agaricales</taxon>
        <taxon>Agaricineae</taxon>
        <taxon>Psathyrellaceae</taxon>
        <taxon>Candolleomyces</taxon>
    </lineage>
</organism>
<gene>
    <name evidence="2" type="ORF">EST38_g8833</name>
</gene>
<keyword evidence="1" id="KW-0472">Membrane</keyword>
<evidence type="ECO:0000313" key="2">
    <source>
        <dbReference type="EMBL" id="RXW17022.1"/>
    </source>
</evidence>
<evidence type="ECO:0008006" key="4">
    <source>
        <dbReference type="Google" id="ProtNLM"/>
    </source>
</evidence>
<evidence type="ECO:0000313" key="3">
    <source>
        <dbReference type="Proteomes" id="UP000290288"/>
    </source>
</evidence>
<protein>
    <recommendedName>
        <fullName evidence="4">EXPERA domain-containing protein</fullName>
    </recommendedName>
</protein>
<dbReference type="OrthoDB" id="60858at2759"/>
<keyword evidence="1" id="KW-0812">Transmembrane</keyword>
<feature type="transmembrane region" description="Helical" evidence="1">
    <location>
        <begin position="140"/>
        <end position="161"/>
    </location>
</feature>
<feature type="transmembrane region" description="Helical" evidence="1">
    <location>
        <begin position="12"/>
        <end position="32"/>
    </location>
</feature>
<sequence>MATASSSKPPTWITAWFLITIPVIFWDAGFCFSRPRSFEGGDLHWIWKGYELYQNIDLVYGVEAYEKGEGFTNAQALMNLIENFLNIAYLYLAHIEESPIAPLVGYVSVHLTVGKTLLYWAQEYFCGFCAIGHNKLSNILFFWVLPNGLWIVVPSLIGYTLGKQLVQQLYVAHEVSKKSKKK</sequence>